<name>A0ABW1UL24_9LACO</name>
<dbReference type="Proteomes" id="UP001596310">
    <property type="component" value="Unassembled WGS sequence"/>
</dbReference>
<dbReference type="InterPro" id="IPR032710">
    <property type="entry name" value="NTF2-like_dom_sf"/>
</dbReference>
<organism evidence="2 3">
    <name type="scientific">Lapidilactobacillus achengensis</name>
    <dbReference type="NCBI Taxonomy" id="2486000"/>
    <lineage>
        <taxon>Bacteria</taxon>
        <taxon>Bacillati</taxon>
        <taxon>Bacillota</taxon>
        <taxon>Bacilli</taxon>
        <taxon>Lactobacillales</taxon>
        <taxon>Lactobacillaceae</taxon>
        <taxon>Lapidilactobacillus</taxon>
    </lineage>
</organism>
<comment type="caution">
    <text evidence="2">The sequence shown here is derived from an EMBL/GenBank/DDBJ whole genome shotgun (WGS) entry which is preliminary data.</text>
</comment>
<sequence length="123" mass="14342">MDKQTRQETIAVFHEMTSGMLRHDVTLLKQVIAPDAIFVHLNGKVQSREVWLDQMRIGRMRYLDSNELTLTVTEDGTDVVIVSRSDLTARIYGFENCWHIETTTRLAQRNNAWQITRSQAQFF</sequence>
<evidence type="ECO:0000313" key="2">
    <source>
        <dbReference type="EMBL" id="MFC6314426.1"/>
    </source>
</evidence>
<gene>
    <name evidence="2" type="ORF">ACFQHW_02450</name>
</gene>
<dbReference type="EMBL" id="JBHSSM010000007">
    <property type="protein sequence ID" value="MFC6314426.1"/>
    <property type="molecule type" value="Genomic_DNA"/>
</dbReference>
<proteinExistence type="predicted"/>
<accession>A0ABW1UL24</accession>
<evidence type="ECO:0000313" key="3">
    <source>
        <dbReference type="Proteomes" id="UP001596310"/>
    </source>
</evidence>
<evidence type="ECO:0000259" key="1">
    <source>
        <dbReference type="Pfam" id="PF14534"/>
    </source>
</evidence>
<dbReference type="Pfam" id="PF14534">
    <property type="entry name" value="DUF4440"/>
    <property type="match status" value="1"/>
</dbReference>
<keyword evidence="3" id="KW-1185">Reference proteome</keyword>
<dbReference type="RefSeq" id="WP_125599529.1">
    <property type="nucleotide sequence ID" value="NZ_JBHSSM010000007.1"/>
</dbReference>
<feature type="domain" description="DUF4440" evidence="1">
    <location>
        <begin position="11"/>
        <end position="115"/>
    </location>
</feature>
<dbReference type="Gene3D" id="3.10.450.50">
    <property type="match status" value="1"/>
</dbReference>
<dbReference type="InterPro" id="IPR027843">
    <property type="entry name" value="DUF4440"/>
</dbReference>
<reference evidence="3" key="1">
    <citation type="journal article" date="2019" name="Int. J. Syst. Evol. Microbiol.">
        <title>The Global Catalogue of Microorganisms (GCM) 10K type strain sequencing project: providing services to taxonomists for standard genome sequencing and annotation.</title>
        <authorList>
            <consortium name="The Broad Institute Genomics Platform"/>
            <consortium name="The Broad Institute Genome Sequencing Center for Infectious Disease"/>
            <person name="Wu L."/>
            <person name="Ma J."/>
        </authorList>
    </citation>
    <scope>NUCLEOTIDE SEQUENCE [LARGE SCALE GENOMIC DNA]</scope>
    <source>
        <strain evidence="3">CCM 8897</strain>
    </source>
</reference>
<dbReference type="SUPFAM" id="SSF54427">
    <property type="entry name" value="NTF2-like"/>
    <property type="match status" value="1"/>
</dbReference>
<protein>
    <submittedName>
        <fullName evidence="2">Nuclear transport factor 2 family protein</fullName>
    </submittedName>
</protein>